<reference evidence="1 2" key="1">
    <citation type="submission" date="2021-06" db="EMBL/GenBank/DDBJ databases">
        <authorList>
            <person name="Palmer J.M."/>
        </authorList>
    </citation>
    <scope>NUCLEOTIDE SEQUENCE [LARGE SCALE GENOMIC DNA]</scope>
    <source>
        <strain evidence="1 2">CL_MEX2019</strain>
        <tissue evidence="1">Muscle</tissue>
    </source>
</reference>
<proteinExistence type="predicted"/>
<evidence type="ECO:0000313" key="1">
    <source>
        <dbReference type="EMBL" id="MED6281238.1"/>
    </source>
</evidence>
<keyword evidence="2" id="KW-1185">Reference proteome</keyword>
<accession>A0ABU7E1S3</accession>
<comment type="caution">
    <text evidence="1">The sequence shown here is derived from an EMBL/GenBank/DDBJ whole genome shotgun (WGS) entry which is preliminary data.</text>
</comment>
<dbReference type="Proteomes" id="UP001352852">
    <property type="component" value="Unassembled WGS sequence"/>
</dbReference>
<organism evidence="1 2">
    <name type="scientific">Characodon lateralis</name>
    <dbReference type="NCBI Taxonomy" id="208331"/>
    <lineage>
        <taxon>Eukaryota</taxon>
        <taxon>Metazoa</taxon>
        <taxon>Chordata</taxon>
        <taxon>Craniata</taxon>
        <taxon>Vertebrata</taxon>
        <taxon>Euteleostomi</taxon>
        <taxon>Actinopterygii</taxon>
        <taxon>Neopterygii</taxon>
        <taxon>Teleostei</taxon>
        <taxon>Neoteleostei</taxon>
        <taxon>Acanthomorphata</taxon>
        <taxon>Ovalentaria</taxon>
        <taxon>Atherinomorphae</taxon>
        <taxon>Cyprinodontiformes</taxon>
        <taxon>Goodeidae</taxon>
        <taxon>Characodon</taxon>
    </lineage>
</organism>
<evidence type="ECO:0000313" key="2">
    <source>
        <dbReference type="Proteomes" id="UP001352852"/>
    </source>
</evidence>
<gene>
    <name evidence="1" type="ORF">CHARACLAT_019197</name>
</gene>
<dbReference type="EMBL" id="JAHUTJ010042715">
    <property type="protein sequence ID" value="MED6281238.1"/>
    <property type="molecule type" value="Genomic_DNA"/>
</dbReference>
<sequence length="80" mass="8721">MMDVTSSRPVCRREGVRTAGQRPQFVWRKMSAGLWSSGLKAAGEGEKGGESFKGPSAIPYNSTITTNGDMEFYRFLLTGA</sequence>
<protein>
    <submittedName>
        <fullName evidence="1">Uncharacterized protein</fullName>
    </submittedName>
</protein>
<name>A0ABU7E1S3_9TELE</name>